<gene>
    <name evidence="2" type="ORF">ACFQV2_16915</name>
</gene>
<proteinExistence type="predicted"/>
<dbReference type="Proteomes" id="UP001596512">
    <property type="component" value="Unassembled WGS sequence"/>
</dbReference>
<accession>A0ABW2TMF2</accession>
<evidence type="ECO:0000256" key="1">
    <source>
        <dbReference type="SAM" id="Phobius"/>
    </source>
</evidence>
<feature type="transmembrane region" description="Helical" evidence="1">
    <location>
        <begin position="112"/>
        <end position="131"/>
    </location>
</feature>
<evidence type="ECO:0000313" key="2">
    <source>
        <dbReference type="EMBL" id="MFC7614947.1"/>
    </source>
</evidence>
<evidence type="ECO:0000313" key="3">
    <source>
        <dbReference type="Proteomes" id="UP001596512"/>
    </source>
</evidence>
<comment type="caution">
    <text evidence="2">The sequence shown here is derived from an EMBL/GenBank/DDBJ whole genome shotgun (WGS) entry which is preliminary data.</text>
</comment>
<reference evidence="3" key="1">
    <citation type="journal article" date="2019" name="Int. J. Syst. Evol. Microbiol.">
        <title>The Global Catalogue of Microorganisms (GCM) 10K type strain sequencing project: providing services to taxonomists for standard genome sequencing and annotation.</title>
        <authorList>
            <consortium name="The Broad Institute Genomics Platform"/>
            <consortium name="The Broad Institute Genome Sequencing Center for Infectious Disease"/>
            <person name="Wu L."/>
            <person name="Ma J."/>
        </authorList>
    </citation>
    <scope>NUCLEOTIDE SEQUENCE [LARGE SCALE GENOMIC DNA]</scope>
    <source>
        <strain evidence="3">JCM 17695</strain>
    </source>
</reference>
<feature type="transmembrane region" description="Helical" evidence="1">
    <location>
        <begin position="79"/>
        <end position="100"/>
    </location>
</feature>
<keyword evidence="3" id="KW-1185">Reference proteome</keyword>
<name>A0ABW2TMF2_9PSEU</name>
<feature type="transmembrane region" description="Helical" evidence="1">
    <location>
        <begin position="7"/>
        <end position="29"/>
    </location>
</feature>
<dbReference type="EMBL" id="JBHTEY010000004">
    <property type="protein sequence ID" value="MFC7614947.1"/>
    <property type="molecule type" value="Genomic_DNA"/>
</dbReference>
<protein>
    <submittedName>
        <fullName evidence="2">DUF4383 domain-containing protein</fullName>
    </submittedName>
</protein>
<keyword evidence="1" id="KW-1133">Transmembrane helix</keyword>
<feature type="transmembrane region" description="Helical" evidence="1">
    <location>
        <begin position="49"/>
        <end position="72"/>
    </location>
</feature>
<keyword evidence="1" id="KW-0472">Membrane</keyword>
<sequence length="143" mass="14584">MPDRRNTTARVVCGVLGVVLLAVGIVGLAQTGLSGFEPSPEGVAGRTDAFIGGSTLLNLVHVFFGALALLAAIRGGARLAGLLGILAFAGLLAYDVVALIADDPDDPLGSRWPALVLHGIGLIAAIVVVMLDEAVEAEKHSHE</sequence>
<dbReference type="Pfam" id="PF14325">
    <property type="entry name" value="DUF4383"/>
    <property type="match status" value="1"/>
</dbReference>
<organism evidence="2 3">
    <name type="scientific">Actinokineospora soli</name>
    <dbReference type="NCBI Taxonomy" id="1048753"/>
    <lineage>
        <taxon>Bacteria</taxon>
        <taxon>Bacillati</taxon>
        <taxon>Actinomycetota</taxon>
        <taxon>Actinomycetes</taxon>
        <taxon>Pseudonocardiales</taxon>
        <taxon>Pseudonocardiaceae</taxon>
        <taxon>Actinokineospora</taxon>
    </lineage>
</organism>
<keyword evidence="1" id="KW-0812">Transmembrane</keyword>